<organism evidence="3 4">
    <name type="scientific">Crotalus adamanteus</name>
    <name type="common">Eastern diamondback rattlesnake</name>
    <dbReference type="NCBI Taxonomy" id="8729"/>
    <lineage>
        <taxon>Eukaryota</taxon>
        <taxon>Metazoa</taxon>
        <taxon>Chordata</taxon>
        <taxon>Craniata</taxon>
        <taxon>Vertebrata</taxon>
        <taxon>Euteleostomi</taxon>
        <taxon>Lepidosauria</taxon>
        <taxon>Squamata</taxon>
        <taxon>Bifurcata</taxon>
        <taxon>Unidentata</taxon>
        <taxon>Episquamata</taxon>
        <taxon>Toxicofera</taxon>
        <taxon>Serpentes</taxon>
        <taxon>Colubroidea</taxon>
        <taxon>Viperidae</taxon>
        <taxon>Crotalinae</taxon>
        <taxon>Crotalus</taxon>
    </lineage>
</organism>
<dbReference type="EMBL" id="JAOTOJ010000006">
    <property type="protein sequence ID" value="KAK9399482.1"/>
    <property type="molecule type" value="Genomic_DNA"/>
</dbReference>
<proteinExistence type="inferred from homology"/>
<dbReference type="Pfam" id="PF08539">
    <property type="entry name" value="HbrB"/>
    <property type="match status" value="1"/>
</dbReference>
<dbReference type="SUPFAM" id="SSF74788">
    <property type="entry name" value="Cullin repeat-like"/>
    <property type="match status" value="1"/>
</dbReference>
<name>A0AAW1BCF8_CROAD</name>
<evidence type="ECO:0000313" key="3">
    <source>
        <dbReference type="EMBL" id="KAK9399482.1"/>
    </source>
</evidence>
<protein>
    <submittedName>
        <fullName evidence="3">Proline-rich protein 5</fullName>
    </submittedName>
</protein>
<reference evidence="3 4" key="1">
    <citation type="journal article" date="2024" name="Proc. Natl. Acad. Sci. U.S.A.">
        <title>The genetic regulatory architecture and epigenomic basis for age-related changes in rattlesnake venom.</title>
        <authorList>
            <person name="Hogan M.P."/>
            <person name="Holding M.L."/>
            <person name="Nystrom G.S."/>
            <person name="Colston T.J."/>
            <person name="Bartlett D.A."/>
            <person name="Mason A.J."/>
            <person name="Ellsworth S.A."/>
            <person name="Rautsaw R.M."/>
            <person name="Lawrence K.C."/>
            <person name="Strickland J.L."/>
            <person name="He B."/>
            <person name="Fraser P."/>
            <person name="Margres M.J."/>
            <person name="Gilbert D.M."/>
            <person name="Gibbs H.L."/>
            <person name="Parkinson C.L."/>
            <person name="Rokyta D.R."/>
        </authorList>
    </citation>
    <scope>NUCLEOTIDE SEQUENCE [LARGE SCALE GENOMIC DNA]</scope>
    <source>
        <strain evidence="3">DRR0105</strain>
    </source>
</reference>
<dbReference type="InterPro" id="IPR013745">
    <property type="entry name" value="Bit61/PRR5"/>
</dbReference>
<dbReference type="GO" id="GO:0031932">
    <property type="term" value="C:TORC2 complex"/>
    <property type="evidence" value="ECO:0007669"/>
    <property type="project" value="TreeGrafter"/>
</dbReference>
<dbReference type="AlphaFoldDB" id="A0AAW1BCF8"/>
<evidence type="ECO:0000256" key="2">
    <source>
        <dbReference type="SAM" id="MobiDB-lite"/>
    </source>
</evidence>
<comment type="similarity">
    <text evidence="1">Belongs to the PROTOR family.</text>
</comment>
<dbReference type="PANTHER" id="PTHR32428:SF4">
    <property type="entry name" value="PROLINE-RICH PROTEIN 5"/>
    <property type="match status" value="1"/>
</dbReference>
<dbReference type="Proteomes" id="UP001474421">
    <property type="component" value="Unassembled WGS sequence"/>
</dbReference>
<comment type="caution">
    <text evidence="3">The sequence shown here is derived from an EMBL/GenBank/DDBJ whole genome shotgun (WGS) entry which is preliminary data.</text>
</comment>
<dbReference type="PANTHER" id="PTHR32428">
    <property type="entry name" value="TARGET OF RAPAMYCIN COMPLEX 2 SUBUNIT BIT61-RELATED"/>
    <property type="match status" value="1"/>
</dbReference>
<evidence type="ECO:0000256" key="1">
    <source>
        <dbReference type="ARBA" id="ARBA00010453"/>
    </source>
</evidence>
<feature type="region of interest" description="Disordered" evidence="2">
    <location>
        <begin position="124"/>
        <end position="201"/>
    </location>
</feature>
<accession>A0AAW1BCF8</accession>
<feature type="region of interest" description="Disordered" evidence="2">
    <location>
        <begin position="31"/>
        <end position="83"/>
    </location>
</feature>
<evidence type="ECO:0000313" key="4">
    <source>
        <dbReference type="Proteomes" id="UP001474421"/>
    </source>
</evidence>
<sequence>MGKEKVPLRCCCVSKLNIPCYWPARSGVRAPPVASSAWRGDLPRLPTRTGASRLAGRGERCPAALGGSAAAPPPAKHPAAGGGLKWQRKIAGGAAAAPACAAPEPARLLSPSPAAASAAAVASLRDPGAPPGCQSGCWTRRPADFPRPPGRTLWAPLLTRALPSPARPDGAEGSGQKRSPEGRPRSRRRVRGRREGSPSPLGQELFLQHHLCNCHQLPGSSISDPQKRKESRHMKEKHYFTHFYSTSTATLIRLKFMSSPSLSDLGKREAAALDERGTQHQRACSNATWNSIQNGVIAVFQRKGLADHELYNLNEGVRQLLKTELGSFFTEYLQNQLLTKGMVILRDKIRFYEGQKLLDTLAETWDFFFSDVLPMLQAIFYPVQGKEPPVRQLALLHFRNIITLNIKLEDALSRSRARIPPSIVQMLLILQGVHESKGVTEDYLKLETLLQKVVSPYLGTYGLYSRDGALAHSSCILEKRFFRRSKSGDILAKNPVVRSKSYNNPLLTPVAEYETEGASANNSSIRRHSVSEMTSCAEMPGYSNLTTITDNGSKGSMLTMKIPPSGEQDRISAASVQCVSDQPKGLFYPIDHPARAFELGQDSDLLAIAPTASPENIVDQILESIDSDSDGIFIDFGQHCSGSPGYNMDVNRQSVV</sequence>
<dbReference type="InterPro" id="IPR016159">
    <property type="entry name" value="Cullin_repeat-like_dom_sf"/>
</dbReference>
<keyword evidence="4" id="KW-1185">Reference proteome</keyword>
<dbReference type="GO" id="GO:0038203">
    <property type="term" value="P:TORC2 signaling"/>
    <property type="evidence" value="ECO:0007669"/>
    <property type="project" value="TreeGrafter"/>
</dbReference>
<gene>
    <name evidence="3" type="ORF">NXF25_012501</name>
</gene>